<dbReference type="PANTHER" id="PTHR39639:SF1">
    <property type="entry name" value="DUF262 DOMAIN-CONTAINING PROTEIN"/>
    <property type="match status" value="1"/>
</dbReference>
<dbReference type="Pfam" id="PF03235">
    <property type="entry name" value="GmrSD_N"/>
    <property type="match status" value="1"/>
</dbReference>
<proteinExistence type="predicted"/>
<dbReference type="InterPro" id="IPR004919">
    <property type="entry name" value="GmrSD_N"/>
</dbReference>
<accession>A0A9X1YVP1</accession>
<comment type="caution">
    <text evidence="2">The sequence shown here is derived from an EMBL/GenBank/DDBJ whole genome shotgun (WGS) entry which is preliminary data.</text>
</comment>
<name>A0A9X1YVP1_9PSED</name>
<reference evidence="2 3" key="1">
    <citation type="journal article" date="2022" name="Int. J. Syst. Evol. Microbiol.">
        <title>Pseudomonas aegrilactucae sp. nov. and Pseudomonas morbosilactucae sp. nov., pathogens causing bacterial rot of lettuce in Japan.</title>
        <authorList>
            <person name="Sawada H."/>
            <person name="Fujikawa T."/>
            <person name="Satou M."/>
        </authorList>
    </citation>
    <scope>NUCLEOTIDE SEQUENCE [LARGE SCALE GENOMIC DNA]</scope>
    <source>
        <strain evidence="2 3">MAFF 302030</strain>
    </source>
</reference>
<organism evidence="2 3">
    <name type="scientific">Pseudomonas morbosilactucae</name>
    <dbReference type="NCBI Taxonomy" id="2938197"/>
    <lineage>
        <taxon>Bacteria</taxon>
        <taxon>Pseudomonadati</taxon>
        <taxon>Pseudomonadota</taxon>
        <taxon>Gammaproteobacteria</taxon>
        <taxon>Pseudomonadales</taxon>
        <taxon>Pseudomonadaceae</taxon>
        <taxon>Pseudomonas</taxon>
    </lineage>
</organism>
<dbReference type="AlphaFoldDB" id="A0A9X1YVP1"/>
<dbReference type="RefSeq" id="WP_268265520.1">
    <property type="nucleotide sequence ID" value="NZ_JALQCW010000033.1"/>
</dbReference>
<evidence type="ECO:0000313" key="2">
    <source>
        <dbReference type="EMBL" id="MCK9798960.1"/>
    </source>
</evidence>
<dbReference type="EMBL" id="JALQCW010000033">
    <property type="protein sequence ID" value="MCK9798960.1"/>
    <property type="molecule type" value="Genomic_DNA"/>
</dbReference>
<dbReference type="Proteomes" id="UP001155059">
    <property type="component" value="Unassembled WGS sequence"/>
</dbReference>
<dbReference type="PANTHER" id="PTHR39639">
    <property type="entry name" value="CHROMOSOME 16, WHOLE GENOME SHOTGUN SEQUENCE"/>
    <property type="match status" value="1"/>
</dbReference>
<evidence type="ECO:0000313" key="3">
    <source>
        <dbReference type="Proteomes" id="UP001155059"/>
    </source>
</evidence>
<feature type="domain" description="GmrSD restriction endonucleases N-terminal" evidence="1">
    <location>
        <begin position="24"/>
        <end position="158"/>
    </location>
</feature>
<protein>
    <submittedName>
        <fullName evidence="2">DUF262 domain-containing protein</fullName>
    </submittedName>
</protein>
<reference evidence="2 3" key="2">
    <citation type="journal article" date="2023" name="Plant Pathol.">
        <title>Dismantling and reorganizing Pseudomonas marginalis sensu#lato.</title>
        <authorList>
            <person name="Sawada H."/>
            <person name="Fujikawa T."/>
            <person name="Satou M."/>
        </authorList>
    </citation>
    <scope>NUCLEOTIDE SEQUENCE [LARGE SCALE GENOMIC DNA]</scope>
    <source>
        <strain evidence="2 3">MAFF 302030</strain>
    </source>
</reference>
<gene>
    <name evidence="2" type="ORF">M1B34_14885</name>
</gene>
<sequence>MRMDESRYSVAEIIEMLGRKDLVANKEYQRGSGIWPAGPRSYFIDTVLSGFPFPKIYFYEYLDKASRKTKRELVDGQQRISSIVSFVEDKFALTSVSKKHAGMRFSDLQQEVQDEFLSYPVSVDVIRNATRQDILEMFKRMNAYTLPLNDAEKRHSTYQGEFKWMINNFCTDNTEFFAGFNILASRSLVRMADAELLSEMILATEDGITSSSTKKLNELYEKYDETLDNEGFLIAILQEFIDFYAELLIDNRDTFLSKPYVVHSLFCATFHNKYGLPGFEQASGLAPIGELCESKERALPKLLDMAYAHETKDETRYGDYVRACSGGTNRAPNRQIRTMQLALALRT</sequence>
<evidence type="ECO:0000259" key="1">
    <source>
        <dbReference type="Pfam" id="PF03235"/>
    </source>
</evidence>